<evidence type="ECO:0000313" key="4">
    <source>
        <dbReference type="Proteomes" id="UP000534388"/>
    </source>
</evidence>
<dbReference type="InterPro" id="IPR000873">
    <property type="entry name" value="AMP-dep_synth/lig_dom"/>
</dbReference>
<keyword evidence="4" id="KW-1185">Reference proteome</keyword>
<dbReference type="CDD" id="cd05921">
    <property type="entry name" value="FCS"/>
    <property type="match status" value="1"/>
</dbReference>
<proteinExistence type="inferred from homology"/>
<dbReference type="PANTHER" id="PTHR43201">
    <property type="entry name" value="ACYL-COA SYNTHETASE"/>
    <property type="match status" value="1"/>
</dbReference>
<dbReference type="Pfam" id="PF00501">
    <property type="entry name" value="AMP-binding"/>
    <property type="match status" value="1"/>
</dbReference>
<feature type="domain" description="AMP-dependent synthetase/ligase" evidence="2">
    <location>
        <begin position="57"/>
        <end position="433"/>
    </location>
</feature>
<comment type="caution">
    <text evidence="3">The sequence shown here is derived from an EMBL/GenBank/DDBJ whole genome shotgun (WGS) entry which is preliminary data.</text>
</comment>
<comment type="similarity">
    <text evidence="1">Belongs to the ATP-dependent AMP-binding enzyme family.</text>
</comment>
<dbReference type="PANTHER" id="PTHR43201:SF8">
    <property type="entry name" value="ACYL-COA SYNTHETASE FAMILY MEMBER 3"/>
    <property type="match status" value="1"/>
</dbReference>
<dbReference type="RefSeq" id="WP_182165805.1">
    <property type="nucleotide sequence ID" value="NZ_JACEZT010000015.1"/>
</dbReference>
<dbReference type="EMBL" id="JACEZT010000015">
    <property type="protein sequence ID" value="MBA5639355.1"/>
    <property type="molecule type" value="Genomic_DNA"/>
</dbReference>
<dbReference type="GO" id="GO:0031956">
    <property type="term" value="F:medium-chain fatty acid-CoA ligase activity"/>
    <property type="evidence" value="ECO:0007669"/>
    <property type="project" value="TreeGrafter"/>
</dbReference>
<reference evidence="3 4" key="1">
    <citation type="submission" date="2020-07" db="EMBL/GenBank/DDBJ databases">
        <title>Novel species isolated from subtropical streams in China.</title>
        <authorList>
            <person name="Lu H."/>
        </authorList>
    </citation>
    <scope>NUCLEOTIDE SEQUENCE [LARGE SCALE GENOMIC DNA]</scope>
    <source>
        <strain evidence="3 4">LX20W</strain>
    </source>
</reference>
<dbReference type="SUPFAM" id="SSF56801">
    <property type="entry name" value="Acetyl-CoA synthetase-like"/>
    <property type="match status" value="1"/>
</dbReference>
<protein>
    <submittedName>
        <fullName evidence="3">Feruloyl-CoA synthase</fullName>
    </submittedName>
</protein>
<dbReference type="Pfam" id="PF23562">
    <property type="entry name" value="AMP-binding_C_3"/>
    <property type="match status" value="1"/>
</dbReference>
<sequence length="619" mass="67474">MNTAAFKAIVEADYRPVSIGHPPAEIRCDADGVWHIRPLEALGDYPRCLTDRLVDGAHQFPERTLMAARGEDGEWVRISYADMLARVRRIGQWLLDRGLSVERPLLVLSGNDLEHSQLMFAAMYAGIPYSSVSPAYSLVATDYGKLRHIVDTVTPGMVYAAEGAPFAKAIAGALAADVEIVLGKGELPDRPSIAFADLLETVPKTVDAANAAVGPDTIAKFLFTSGSTKLPKAVVTTQRMLCANQQMLLQTMPYFAEEPPVLVDWLPWNHTFGGSHNVGIALYNGGSFYIDDGQPTAKRFDATLRNLREISPTVYFNVPKAWEDLTVVLEHDAQLREKFFARLKLFFFAGAGLSQAAWDRLDRVTEAHCGHLIRMMVGLGMTETAPSCLFSTGGVIGAGYVGLPAPGCEVKLVPIDGKLEARMRGPHVMPGYWRNPAQSAEVFDAEGYYCTGDALKFVDAARPELGLVFDGRIAEDFKLSSGTFVSVGPLRAKVITAGAPYVQDVVVAGMNRDQIGLLIFARPAECRQLAGLDERADLFEVMTHAAVRAHFQALLARVNSTATGSANRVAWIRLLETPPSIDHSEVTDKGSINQRAVLARRAELIEALYRGQDDFVILA</sequence>
<evidence type="ECO:0000256" key="1">
    <source>
        <dbReference type="ARBA" id="ARBA00006432"/>
    </source>
</evidence>
<evidence type="ECO:0000313" key="3">
    <source>
        <dbReference type="EMBL" id="MBA5639355.1"/>
    </source>
</evidence>
<dbReference type="GO" id="GO:0006631">
    <property type="term" value="P:fatty acid metabolic process"/>
    <property type="evidence" value="ECO:0007669"/>
    <property type="project" value="TreeGrafter"/>
</dbReference>
<name>A0A7W2EVI9_9BURK</name>
<gene>
    <name evidence="3" type="ORF">H3H37_20030</name>
</gene>
<dbReference type="Proteomes" id="UP000534388">
    <property type="component" value="Unassembled WGS sequence"/>
</dbReference>
<accession>A0A7W2EVI9</accession>
<dbReference type="AlphaFoldDB" id="A0A7W2EVI9"/>
<dbReference type="InterPro" id="IPR042099">
    <property type="entry name" value="ANL_N_sf"/>
</dbReference>
<evidence type="ECO:0000259" key="2">
    <source>
        <dbReference type="Pfam" id="PF00501"/>
    </source>
</evidence>
<organism evidence="3 4">
    <name type="scientific">Rugamonas brunnea</name>
    <dbReference type="NCBI Taxonomy" id="2758569"/>
    <lineage>
        <taxon>Bacteria</taxon>
        <taxon>Pseudomonadati</taxon>
        <taxon>Pseudomonadota</taxon>
        <taxon>Betaproteobacteria</taxon>
        <taxon>Burkholderiales</taxon>
        <taxon>Oxalobacteraceae</taxon>
        <taxon>Telluria group</taxon>
        <taxon>Rugamonas</taxon>
    </lineage>
</organism>
<dbReference type="Gene3D" id="3.40.50.12780">
    <property type="entry name" value="N-terminal domain of ligase-like"/>
    <property type="match status" value="1"/>
</dbReference>